<proteinExistence type="predicted"/>
<evidence type="ECO:0000313" key="2">
    <source>
        <dbReference type="Proteomes" id="UP001358586"/>
    </source>
</evidence>
<evidence type="ECO:0000313" key="1">
    <source>
        <dbReference type="EMBL" id="KAK5842681.1"/>
    </source>
</evidence>
<keyword evidence="2" id="KW-1185">Reference proteome</keyword>
<dbReference type="EMBL" id="JARKNE010000002">
    <property type="protein sequence ID" value="KAK5842681.1"/>
    <property type="molecule type" value="Genomic_DNA"/>
</dbReference>
<organism evidence="1 2">
    <name type="scientific">Gossypium arboreum</name>
    <name type="common">Tree cotton</name>
    <name type="synonym">Gossypium nanking</name>
    <dbReference type="NCBI Taxonomy" id="29729"/>
    <lineage>
        <taxon>Eukaryota</taxon>
        <taxon>Viridiplantae</taxon>
        <taxon>Streptophyta</taxon>
        <taxon>Embryophyta</taxon>
        <taxon>Tracheophyta</taxon>
        <taxon>Spermatophyta</taxon>
        <taxon>Magnoliopsida</taxon>
        <taxon>eudicotyledons</taxon>
        <taxon>Gunneridae</taxon>
        <taxon>Pentapetalae</taxon>
        <taxon>rosids</taxon>
        <taxon>malvids</taxon>
        <taxon>Malvales</taxon>
        <taxon>Malvaceae</taxon>
        <taxon>Malvoideae</taxon>
        <taxon>Gossypium</taxon>
    </lineage>
</organism>
<gene>
    <name evidence="1" type="ORF">PVK06_005064</name>
</gene>
<dbReference type="Proteomes" id="UP001358586">
    <property type="component" value="Chromosome 2"/>
</dbReference>
<accession>A0ABR0QTM7</accession>
<sequence>MEPLRTNEAMIMGVRTMSTHTNHFMTHITNGRGRAYDPEDPRIIVDHLELDNNNRQEFGIEDHGDESNRTEVVSDPTDIELDIIVDVATDIKVEVTTNM</sequence>
<reference evidence="1 2" key="1">
    <citation type="submission" date="2023-03" db="EMBL/GenBank/DDBJ databases">
        <title>WGS of Gossypium arboreum.</title>
        <authorList>
            <person name="Yu D."/>
        </authorList>
    </citation>
    <scope>NUCLEOTIDE SEQUENCE [LARGE SCALE GENOMIC DNA]</scope>
    <source>
        <tissue evidence="1">Leaf</tissue>
    </source>
</reference>
<comment type="caution">
    <text evidence="1">The sequence shown here is derived from an EMBL/GenBank/DDBJ whole genome shotgun (WGS) entry which is preliminary data.</text>
</comment>
<protein>
    <submittedName>
        <fullName evidence="1">Uncharacterized protein</fullName>
    </submittedName>
</protein>
<name>A0ABR0QTM7_GOSAR</name>